<evidence type="ECO:0000313" key="2">
    <source>
        <dbReference type="EMBL" id="KAF2430866.1"/>
    </source>
</evidence>
<feature type="signal peptide" evidence="1">
    <location>
        <begin position="1"/>
        <end position="16"/>
    </location>
</feature>
<protein>
    <recommendedName>
        <fullName evidence="4">Secreted protein</fullName>
    </recommendedName>
</protein>
<evidence type="ECO:0000313" key="3">
    <source>
        <dbReference type="Proteomes" id="UP000800235"/>
    </source>
</evidence>
<evidence type="ECO:0000256" key="1">
    <source>
        <dbReference type="SAM" id="SignalP"/>
    </source>
</evidence>
<feature type="chain" id="PRO_5040438641" description="Secreted protein" evidence="1">
    <location>
        <begin position="17"/>
        <end position="139"/>
    </location>
</feature>
<evidence type="ECO:0008006" key="4">
    <source>
        <dbReference type="Google" id="ProtNLM"/>
    </source>
</evidence>
<sequence length="139" mass="15746">MLCLYRLLFLVESVEAAGKTSLSPFFSPLSHAPEVDTYDLFLVLEHARYRYHTCFSSLHRRPRCQRYGPFKRASCTKKNPRARERTRKHHRIQMGTPADPIDRIVCNGCFACSSPCGCSQPGHAMLKAGTRTCTKIAVL</sequence>
<name>A0A9P4TZ03_9PEZI</name>
<dbReference type="Proteomes" id="UP000800235">
    <property type="component" value="Unassembled WGS sequence"/>
</dbReference>
<accession>A0A9P4TZ03</accession>
<dbReference type="AlphaFoldDB" id="A0A9P4TZ03"/>
<reference evidence="2" key="1">
    <citation type="journal article" date="2020" name="Stud. Mycol.">
        <title>101 Dothideomycetes genomes: a test case for predicting lifestyles and emergence of pathogens.</title>
        <authorList>
            <person name="Haridas S."/>
            <person name="Albert R."/>
            <person name="Binder M."/>
            <person name="Bloem J."/>
            <person name="Labutti K."/>
            <person name="Salamov A."/>
            <person name="Andreopoulos B."/>
            <person name="Baker S."/>
            <person name="Barry K."/>
            <person name="Bills G."/>
            <person name="Bluhm B."/>
            <person name="Cannon C."/>
            <person name="Castanera R."/>
            <person name="Culley D."/>
            <person name="Daum C."/>
            <person name="Ezra D."/>
            <person name="Gonzalez J."/>
            <person name="Henrissat B."/>
            <person name="Kuo A."/>
            <person name="Liang C."/>
            <person name="Lipzen A."/>
            <person name="Lutzoni F."/>
            <person name="Magnuson J."/>
            <person name="Mondo S."/>
            <person name="Nolan M."/>
            <person name="Ohm R."/>
            <person name="Pangilinan J."/>
            <person name="Park H.-J."/>
            <person name="Ramirez L."/>
            <person name="Alfaro M."/>
            <person name="Sun H."/>
            <person name="Tritt A."/>
            <person name="Yoshinaga Y."/>
            <person name="Zwiers L.-H."/>
            <person name="Turgeon B."/>
            <person name="Goodwin S."/>
            <person name="Spatafora J."/>
            <person name="Crous P."/>
            <person name="Grigoriev I."/>
        </authorList>
    </citation>
    <scope>NUCLEOTIDE SEQUENCE</scope>
    <source>
        <strain evidence="2">CBS 130266</strain>
    </source>
</reference>
<proteinExistence type="predicted"/>
<dbReference type="EMBL" id="MU007036">
    <property type="protein sequence ID" value="KAF2430866.1"/>
    <property type="molecule type" value="Genomic_DNA"/>
</dbReference>
<keyword evidence="3" id="KW-1185">Reference proteome</keyword>
<comment type="caution">
    <text evidence="2">The sequence shown here is derived from an EMBL/GenBank/DDBJ whole genome shotgun (WGS) entry which is preliminary data.</text>
</comment>
<organism evidence="2 3">
    <name type="scientific">Tothia fuscella</name>
    <dbReference type="NCBI Taxonomy" id="1048955"/>
    <lineage>
        <taxon>Eukaryota</taxon>
        <taxon>Fungi</taxon>
        <taxon>Dikarya</taxon>
        <taxon>Ascomycota</taxon>
        <taxon>Pezizomycotina</taxon>
        <taxon>Dothideomycetes</taxon>
        <taxon>Pleosporomycetidae</taxon>
        <taxon>Venturiales</taxon>
        <taxon>Cylindrosympodiaceae</taxon>
        <taxon>Tothia</taxon>
    </lineage>
</organism>
<keyword evidence="1" id="KW-0732">Signal</keyword>
<gene>
    <name evidence="2" type="ORF">EJ08DRAFT_213553</name>
</gene>